<feature type="compositionally biased region" description="Polar residues" evidence="5">
    <location>
        <begin position="300"/>
        <end position="318"/>
    </location>
</feature>
<evidence type="ECO:0000313" key="7">
    <source>
        <dbReference type="EMBL" id="VDM35419.1"/>
    </source>
</evidence>
<dbReference type="GO" id="GO:0017022">
    <property type="term" value="F:myosin binding"/>
    <property type="evidence" value="ECO:0007669"/>
    <property type="project" value="TreeGrafter"/>
</dbReference>
<feature type="domain" description="HAP1 N-terminal" evidence="6">
    <location>
        <begin position="11"/>
        <end position="121"/>
    </location>
</feature>
<dbReference type="GO" id="GO:0006605">
    <property type="term" value="P:protein targeting"/>
    <property type="evidence" value="ECO:0007669"/>
    <property type="project" value="TreeGrafter"/>
</dbReference>
<feature type="region of interest" description="Disordered" evidence="5">
    <location>
        <begin position="277"/>
        <end position="318"/>
    </location>
</feature>
<evidence type="ECO:0000256" key="1">
    <source>
        <dbReference type="ARBA" id="ARBA00004173"/>
    </source>
</evidence>
<dbReference type="Proteomes" id="UP000274429">
    <property type="component" value="Unassembled WGS sequence"/>
</dbReference>
<evidence type="ECO:0000256" key="4">
    <source>
        <dbReference type="SAM" id="Coils"/>
    </source>
</evidence>
<evidence type="ECO:0000256" key="3">
    <source>
        <dbReference type="ARBA" id="ARBA00023128"/>
    </source>
</evidence>
<evidence type="ECO:0000313" key="9">
    <source>
        <dbReference type="WBParaSite" id="TTAC_0001045601-mRNA-1"/>
    </source>
</evidence>
<dbReference type="InterPro" id="IPR006933">
    <property type="entry name" value="HAP1_N"/>
</dbReference>
<dbReference type="OrthoDB" id="10067624at2759"/>
<keyword evidence="2 4" id="KW-0175">Coiled coil</keyword>
<keyword evidence="3" id="KW-0496">Mitochondrion</keyword>
<feature type="region of interest" description="Disordered" evidence="5">
    <location>
        <begin position="163"/>
        <end position="187"/>
    </location>
</feature>
<dbReference type="PANTHER" id="PTHR15751">
    <property type="entry name" value="TRAFFICKING KINESIN-BINDING PROTEIN"/>
    <property type="match status" value="1"/>
</dbReference>
<keyword evidence="8" id="KW-1185">Reference proteome</keyword>
<dbReference type="InterPro" id="IPR051946">
    <property type="entry name" value="Intracell_Traff-Reg"/>
</dbReference>
<dbReference type="GO" id="GO:0005739">
    <property type="term" value="C:mitochondrion"/>
    <property type="evidence" value="ECO:0007669"/>
    <property type="project" value="UniProtKB-SubCell"/>
</dbReference>
<reference evidence="9" key="1">
    <citation type="submission" date="2017-02" db="UniProtKB">
        <authorList>
            <consortium name="WormBaseParasite"/>
        </authorList>
    </citation>
    <scope>IDENTIFICATION</scope>
</reference>
<dbReference type="EMBL" id="UYWX01021703">
    <property type="protein sequence ID" value="VDM35419.1"/>
    <property type="molecule type" value="Genomic_DNA"/>
</dbReference>
<evidence type="ECO:0000313" key="8">
    <source>
        <dbReference type="Proteomes" id="UP000274429"/>
    </source>
</evidence>
<evidence type="ECO:0000259" key="6">
    <source>
        <dbReference type="Pfam" id="PF04849"/>
    </source>
</evidence>
<feature type="region of interest" description="Disordered" evidence="5">
    <location>
        <begin position="134"/>
        <end position="153"/>
    </location>
</feature>
<dbReference type="AlphaFoldDB" id="A0A0R3XA79"/>
<feature type="compositionally biased region" description="Basic and acidic residues" evidence="5">
    <location>
        <begin position="289"/>
        <end position="298"/>
    </location>
</feature>
<dbReference type="GO" id="GO:0031410">
    <property type="term" value="C:cytoplasmic vesicle"/>
    <property type="evidence" value="ECO:0007669"/>
    <property type="project" value="TreeGrafter"/>
</dbReference>
<accession>A0A0R3XA79</accession>
<dbReference type="PANTHER" id="PTHR15751:SF12">
    <property type="entry name" value="TRAFFICKING KINESIN-BINDING PROTEIN MILT"/>
    <property type="match status" value="1"/>
</dbReference>
<dbReference type="STRING" id="6205.A0A0R3XA79"/>
<comment type="subcellular location">
    <subcellularLocation>
        <location evidence="1">Mitochondrion</location>
    </subcellularLocation>
</comment>
<proteinExistence type="predicted"/>
<dbReference type="GO" id="GO:0047496">
    <property type="term" value="P:vesicle transport along microtubule"/>
    <property type="evidence" value="ECO:0007669"/>
    <property type="project" value="TreeGrafter"/>
</dbReference>
<feature type="compositionally biased region" description="Polar residues" evidence="5">
    <location>
        <begin position="278"/>
        <end position="288"/>
    </location>
</feature>
<evidence type="ECO:0000256" key="2">
    <source>
        <dbReference type="ARBA" id="ARBA00023054"/>
    </source>
</evidence>
<reference evidence="7 8" key="2">
    <citation type="submission" date="2018-11" db="EMBL/GenBank/DDBJ databases">
        <authorList>
            <consortium name="Pathogen Informatics"/>
        </authorList>
    </citation>
    <scope>NUCLEOTIDE SEQUENCE [LARGE SCALE GENOMIC DNA]</scope>
</reference>
<name>A0A0R3XA79_HYDTA</name>
<dbReference type="Pfam" id="PF04849">
    <property type="entry name" value="HAP1_N"/>
    <property type="match status" value="1"/>
</dbReference>
<dbReference type="WBParaSite" id="TTAC_0001045601-mRNA-1">
    <property type="protein sequence ID" value="TTAC_0001045601-mRNA-1"/>
    <property type="gene ID" value="TTAC_0001045601"/>
</dbReference>
<feature type="coiled-coil region" evidence="4">
    <location>
        <begin position="45"/>
        <end position="100"/>
    </location>
</feature>
<dbReference type="GO" id="GO:0048311">
    <property type="term" value="P:mitochondrion distribution"/>
    <property type="evidence" value="ECO:0007669"/>
    <property type="project" value="TreeGrafter"/>
</dbReference>
<gene>
    <name evidence="7" type="ORF">TTAC_LOCUS10439</name>
</gene>
<organism evidence="9">
    <name type="scientific">Hydatigena taeniaeformis</name>
    <name type="common">Feline tapeworm</name>
    <name type="synonym">Taenia taeniaeformis</name>
    <dbReference type="NCBI Taxonomy" id="6205"/>
    <lineage>
        <taxon>Eukaryota</taxon>
        <taxon>Metazoa</taxon>
        <taxon>Spiralia</taxon>
        <taxon>Lophotrochozoa</taxon>
        <taxon>Platyhelminthes</taxon>
        <taxon>Cestoda</taxon>
        <taxon>Eucestoda</taxon>
        <taxon>Cyclophyllidea</taxon>
        <taxon>Taeniidae</taxon>
        <taxon>Hydatigera</taxon>
    </lineage>
</organism>
<sequence>MCCYHSQQRDEQQTVTLKECLRKLGDAMVYMKNLSDEQFRRSDALMQQQNQVNALAARSRELENSLNQVGLTNEMLASKVEELDTVNQNLVRELRDMKDKYDESLILYTQAQATVRKLRDRSRRASLRPTRLLYSPLGSRQGTDILPSPLPDKPLSIADELALSSSHEKSTQSGAARCPPDHRSFQVAGDNVEMHPDHAASRTQKGTDCTEWDDPTIDNPIDSAHRASGGFTEDVSPPPPDSQLLALQHGIDWDVDREPEIEEDEDESSEVIRAFTQHHISSQPTSTDRAVRRPKVSDVQKLSPSSHEPSTNRRSWVIDQNTATIPPQHSFDDSTLGSTGPTSIFAQAVRPQRLQLVKQLQGSGVLQRWQRLATPSLTAALYEGPLSGVASRSGVLFSDPFNATSIAPVSSSIPLRWASGADLSKFHFSLCHRIYPHPYITTLTFYSGSGRIRLLPLRQLM</sequence>
<evidence type="ECO:0000256" key="5">
    <source>
        <dbReference type="SAM" id="MobiDB-lite"/>
    </source>
</evidence>
<protein>
    <submittedName>
        <fullName evidence="9">HAP1 N-terminal domain-containing protein</fullName>
    </submittedName>
</protein>